<organism evidence="2 3">
    <name type="scientific">Knipowitschia caucasica</name>
    <name type="common">Caucasian dwarf goby</name>
    <name type="synonym">Pomatoschistus caucasicus</name>
    <dbReference type="NCBI Taxonomy" id="637954"/>
    <lineage>
        <taxon>Eukaryota</taxon>
        <taxon>Metazoa</taxon>
        <taxon>Chordata</taxon>
        <taxon>Craniata</taxon>
        <taxon>Vertebrata</taxon>
        <taxon>Euteleostomi</taxon>
        <taxon>Actinopterygii</taxon>
        <taxon>Neopterygii</taxon>
        <taxon>Teleostei</taxon>
        <taxon>Neoteleostei</taxon>
        <taxon>Acanthomorphata</taxon>
        <taxon>Gobiaria</taxon>
        <taxon>Gobiiformes</taxon>
        <taxon>Gobioidei</taxon>
        <taxon>Gobiidae</taxon>
        <taxon>Gobiinae</taxon>
        <taxon>Knipowitschia</taxon>
    </lineage>
</organism>
<reference evidence="2 3" key="1">
    <citation type="submission" date="2024-04" db="EMBL/GenBank/DDBJ databases">
        <authorList>
            <person name="Waldvogel A.-M."/>
            <person name="Schoenle A."/>
        </authorList>
    </citation>
    <scope>NUCLEOTIDE SEQUENCE [LARGE SCALE GENOMIC DNA]</scope>
</reference>
<protein>
    <submittedName>
        <fullName evidence="2">Uncharacterized protein</fullName>
    </submittedName>
</protein>
<dbReference type="PANTHER" id="PTHR31751:SF7">
    <property type="entry name" value="THAP-TYPE DOMAIN-CONTAINING PROTEIN"/>
    <property type="match status" value="1"/>
</dbReference>
<evidence type="ECO:0000313" key="3">
    <source>
        <dbReference type="Proteomes" id="UP001497482"/>
    </source>
</evidence>
<feature type="region of interest" description="Disordered" evidence="1">
    <location>
        <begin position="71"/>
        <end position="96"/>
    </location>
</feature>
<proteinExistence type="predicted"/>
<dbReference type="AlphaFoldDB" id="A0AAV2M106"/>
<dbReference type="PANTHER" id="PTHR31751">
    <property type="entry name" value="SI:CH211-108C17.2-RELATED-RELATED"/>
    <property type="match status" value="1"/>
</dbReference>
<evidence type="ECO:0000256" key="1">
    <source>
        <dbReference type="SAM" id="MobiDB-lite"/>
    </source>
</evidence>
<gene>
    <name evidence="2" type="ORF">KC01_LOCUS34108</name>
</gene>
<accession>A0AAV2M106</accession>
<dbReference type="EMBL" id="OZ035827">
    <property type="protein sequence ID" value="CAL1607022.1"/>
    <property type="molecule type" value="Genomic_DNA"/>
</dbReference>
<feature type="compositionally biased region" description="Polar residues" evidence="1">
    <location>
        <begin position="71"/>
        <end position="89"/>
    </location>
</feature>
<evidence type="ECO:0000313" key="2">
    <source>
        <dbReference type="EMBL" id="CAL1607022.1"/>
    </source>
</evidence>
<feature type="compositionally biased region" description="Basic and acidic residues" evidence="1">
    <location>
        <begin position="1"/>
        <end position="27"/>
    </location>
</feature>
<dbReference type="Proteomes" id="UP001497482">
    <property type="component" value="Chromosome 5"/>
</dbReference>
<feature type="region of interest" description="Disordered" evidence="1">
    <location>
        <begin position="1"/>
        <end position="32"/>
    </location>
</feature>
<sequence>MAEPAKKRQRRPLSEEGRKKKQESDRHRAQKRINLGNAFAGWRELKEKEGCKLDADLAILLLDFYNRWQTSTPSKAQTRPPTLPVSSITEESDQDKCEANQDLGVEPLPDESEVVALETSMHSMSIAEDHPPDSPDEGETSHFKDTIKEVVTDAHPQITALLHPVRGKYKGIQHSLDIWHAAKSLSKKLRRVGTKKKQKEIIVWTKDIVNHFWYWSKQAQTEEHFKMMWSGVIHHVCNKHTWATGSCEHEPLAEESQDKPWIKPGSEAHRVLTEVVFEKRWLTQVKKFINFRPARNKEGQKMYRKSYNKKSTTWSAYEMKEKKTYSYIPEIQKAILAVRLQSATTHRRTSEGTCVPGGYWSKKT</sequence>
<name>A0AAV2M106_KNICA</name>
<keyword evidence="3" id="KW-1185">Reference proteome</keyword>